<dbReference type="SUPFAM" id="SSF46785">
    <property type="entry name" value="Winged helix' DNA-binding domain"/>
    <property type="match status" value="1"/>
</dbReference>
<evidence type="ECO:0000256" key="1">
    <source>
        <dbReference type="ARBA" id="ARBA00009437"/>
    </source>
</evidence>
<dbReference type="SUPFAM" id="SSF53850">
    <property type="entry name" value="Periplasmic binding protein-like II"/>
    <property type="match status" value="1"/>
</dbReference>
<keyword evidence="3" id="KW-0238">DNA-binding</keyword>
<sequence length="298" mass="33586">MDRITAIRSFVEVANTASFTKAADNLSLSRLQVSRHVQEVESWLKQRLLHRTTRKVSLTSAGEDALVRCERILSETTALELDSMLHRDSLSGTIRVASPIGLAQHMLIHVVTAFTRQHPQVTIDILASDRFSQLVDERVDIALRYTHQPDDHLIARQLMTIDAVICAAPDYLAEHGVPAHPDDLKQHNCLVHLDAHLWEFVRHNQPFQVQVEGTIKANDVLTLMQAAKDGVGVIRLPCDLANPLLADGRLISVLNDYYIPVSKLWAVYLSRSYQSPLVRQFIDFIAEAWQQDILRPSA</sequence>
<name>U3A687_VIBPR</name>
<dbReference type="eggNOG" id="COG0583">
    <property type="taxonomic scope" value="Bacteria"/>
</dbReference>
<dbReference type="InterPro" id="IPR058163">
    <property type="entry name" value="LysR-type_TF_proteobact-type"/>
</dbReference>
<dbReference type="Proteomes" id="UP000016570">
    <property type="component" value="Unassembled WGS sequence"/>
</dbReference>
<keyword evidence="2" id="KW-0805">Transcription regulation</keyword>
<dbReference type="Gene3D" id="1.10.10.10">
    <property type="entry name" value="Winged helix-like DNA-binding domain superfamily/Winged helix DNA-binding domain"/>
    <property type="match status" value="1"/>
</dbReference>
<proteinExistence type="inferred from homology"/>
<evidence type="ECO:0000259" key="5">
    <source>
        <dbReference type="PROSITE" id="PS50931"/>
    </source>
</evidence>
<dbReference type="GO" id="GO:0043565">
    <property type="term" value="F:sequence-specific DNA binding"/>
    <property type="evidence" value="ECO:0007669"/>
    <property type="project" value="TreeGrafter"/>
</dbReference>
<dbReference type="PANTHER" id="PTHR30537">
    <property type="entry name" value="HTH-TYPE TRANSCRIPTIONAL REGULATOR"/>
    <property type="match status" value="1"/>
</dbReference>
<evidence type="ECO:0000256" key="4">
    <source>
        <dbReference type="ARBA" id="ARBA00023163"/>
    </source>
</evidence>
<dbReference type="PANTHER" id="PTHR30537:SF35">
    <property type="entry name" value="TRANSCRIPTIONAL REGULATORY PROTEIN"/>
    <property type="match status" value="1"/>
</dbReference>
<dbReference type="STRING" id="1219065.VPR01S_19_00990"/>
<dbReference type="GO" id="GO:0003700">
    <property type="term" value="F:DNA-binding transcription factor activity"/>
    <property type="evidence" value="ECO:0007669"/>
    <property type="project" value="InterPro"/>
</dbReference>
<dbReference type="Pfam" id="PF03466">
    <property type="entry name" value="LysR_substrate"/>
    <property type="match status" value="1"/>
</dbReference>
<dbReference type="InterPro" id="IPR005119">
    <property type="entry name" value="LysR_subst-bd"/>
</dbReference>
<dbReference type="CDD" id="cd08422">
    <property type="entry name" value="PBP2_CrgA_like"/>
    <property type="match status" value="1"/>
</dbReference>
<gene>
    <name evidence="6" type="ORF">VPR01S_19_00990</name>
</gene>
<dbReference type="InterPro" id="IPR000847">
    <property type="entry name" value="LysR_HTH_N"/>
</dbReference>
<comment type="caution">
    <text evidence="6">The sequence shown here is derived from an EMBL/GenBank/DDBJ whole genome shotgun (WGS) entry which is preliminary data.</text>
</comment>
<comment type="similarity">
    <text evidence="1">Belongs to the LysR transcriptional regulatory family.</text>
</comment>
<keyword evidence="7" id="KW-1185">Reference proteome</keyword>
<keyword evidence="4" id="KW-0804">Transcription</keyword>
<dbReference type="PROSITE" id="PS50931">
    <property type="entry name" value="HTH_LYSR"/>
    <property type="match status" value="1"/>
</dbReference>
<dbReference type="EMBL" id="BATJ01000019">
    <property type="protein sequence ID" value="GAD68817.1"/>
    <property type="molecule type" value="Genomic_DNA"/>
</dbReference>
<feature type="domain" description="HTH lysR-type" evidence="5">
    <location>
        <begin position="1"/>
        <end position="59"/>
    </location>
</feature>
<reference evidence="6 7" key="1">
    <citation type="submission" date="2013-09" db="EMBL/GenBank/DDBJ databases">
        <title>Whole genome shotgun sequence of Vibrio proteolyticus NBRC 13287.</title>
        <authorList>
            <person name="Isaki S."/>
            <person name="Hosoyama A."/>
            <person name="Numata M."/>
            <person name="Hashimoto M."/>
            <person name="Hosoyama Y."/>
            <person name="Tsuchikane K."/>
            <person name="Noguchi M."/>
            <person name="Hirakata S."/>
            <person name="Ichikawa N."/>
            <person name="Ohji S."/>
            <person name="Yamazoe A."/>
            <person name="Fujita N."/>
        </authorList>
    </citation>
    <scope>NUCLEOTIDE SEQUENCE [LARGE SCALE GENOMIC DNA]</scope>
    <source>
        <strain evidence="6 7">NBRC 13287</strain>
    </source>
</reference>
<dbReference type="InterPro" id="IPR036390">
    <property type="entry name" value="WH_DNA-bd_sf"/>
</dbReference>
<organism evidence="6 7">
    <name type="scientific">Vibrio proteolyticus NBRC 13287</name>
    <dbReference type="NCBI Taxonomy" id="1219065"/>
    <lineage>
        <taxon>Bacteria</taxon>
        <taxon>Pseudomonadati</taxon>
        <taxon>Pseudomonadota</taxon>
        <taxon>Gammaproteobacteria</taxon>
        <taxon>Vibrionales</taxon>
        <taxon>Vibrionaceae</taxon>
        <taxon>Vibrio</taxon>
    </lineage>
</organism>
<evidence type="ECO:0000313" key="6">
    <source>
        <dbReference type="EMBL" id="GAD68817.1"/>
    </source>
</evidence>
<accession>U3A687</accession>
<protein>
    <submittedName>
        <fullName evidence="6">Putative LysR family transcriptional regulator</fullName>
    </submittedName>
</protein>
<dbReference type="Pfam" id="PF00126">
    <property type="entry name" value="HTH_1"/>
    <property type="match status" value="1"/>
</dbReference>
<evidence type="ECO:0000256" key="3">
    <source>
        <dbReference type="ARBA" id="ARBA00023125"/>
    </source>
</evidence>
<dbReference type="Gene3D" id="3.40.190.290">
    <property type="match status" value="1"/>
</dbReference>
<dbReference type="GO" id="GO:0006351">
    <property type="term" value="P:DNA-templated transcription"/>
    <property type="evidence" value="ECO:0007669"/>
    <property type="project" value="TreeGrafter"/>
</dbReference>
<dbReference type="InterPro" id="IPR036388">
    <property type="entry name" value="WH-like_DNA-bd_sf"/>
</dbReference>
<dbReference type="FunFam" id="1.10.10.10:FF:000001">
    <property type="entry name" value="LysR family transcriptional regulator"/>
    <property type="match status" value="1"/>
</dbReference>
<evidence type="ECO:0000313" key="7">
    <source>
        <dbReference type="Proteomes" id="UP000016570"/>
    </source>
</evidence>
<evidence type="ECO:0000256" key="2">
    <source>
        <dbReference type="ARBA" id="ARBA00023015"/>
    </source>
</evidence>
<dbReference type="AlphaFoldDB" id="U3A687"/>
<dbReference type="RefSeq" id="WP_021706785.1">
    <property type="nucleotide sequence ID" value="NZ_BATJ01000019.1"/>
</dbReference>